<sequence>MTAPETLLARSLIASSPARREKNDDRRIDGARNTTPMGCANPSGERTFSTHQF</sequence>
<reference evidence="2" key="1">
    <citation type="submission" date="2020-09" db="EMBL/GenBank/DDBJ databases">
        <title>Genome-Enabled Discovery of Anthraquinone Biosynthesis in Senna tora.</title>
        <authorList>
            <person name="Kang S.-H."/>
            <person name="Pandey R.P."/>
            <person name="Lee C.-M."/>
            <person name="Sim J.-S."/>
            <person name="Jeong J.-T."/>
            <person name="Choi B.-S."/>
            <person name="Jung M."/>
            <person name="Ginzburg D."/>
            <person name="Zhao K."/>
            <person name="Won S.Y."/>
            <person name="Oh T.-J."/>
            <person name="Yu Y."/>
            <person name="Kim N.-H."/>
            <person name="Lee O.R."/>
            <person name="Lee T.-H."/>
            <person name="Bashyal P."/>
            <person name="Kim T.-S."/>
            <person name="Lee W.-H."/>
            <person name="Kawkins C."/>
            <person name="Kim C.-K."/>
            <person name="Kim J.S."/>
            <person name="Ahn B.O."/>
            <person name="Rhee S.Y."/>
            <person name="Sohng J.K."/>
        </authorList>
    </citation>
    <scope>NUCLEOTIDE SEQUENCE</scope>
    <source>
        <tissue evidence="2">Leaf</tissue>
    </source>
</reference>
<protein>
    <submittedName>
        <fullName evidence="2">Uncharacterized protein</fullName>
    </submittedName>
</protein>
<evidence type="ECO:0000313" key="3">
    <source>
        <dbReference type="Proteomes" id="UP000634136"/>
    </source>
</evidence>
<dbReference type="AlphaFoldDB" id="A0A834TQ14"/>
<feature type="compositionally biased region" description="Basic and acidic residues" evidence="1">
    <location>
        <begin position="18"/>
        <end position="30"/>
    </location>
</feature>
<name>A0A834TQ14_9FABA</name>
<organism evidence="2 3">
    <name type="scientific">Senna tora</name>
    <dbReference type="NCBI Taxonomy" id="362788"/>
    <lineage>
        <taxon>Eukaryota</taxon>
        <taxon>Viridiplantae</taxon>
        <taxon>Streptophyta</taxon>
        <taxon>Embryophyta</taxon>
        <taxon>Tracheophyta</taxon>
        <taxon>Spermatophyta</taxon>
        <taxon>Magnoliopsida</taxon>
        <taxon>eudicotyledons</taxon>
        <taxon>Gunneridae</taxon>
        <taxon>Pentapetalae</taxon>
        <taxon>rosids</taxon>
        <taxon>fabids</taxon>
        <taxon>Fabales</taxon>
        <taxon>Fabaceae</taxon>
        <taxon>Caesalpinioideae</taxon>
        <taxon>Cassia clade</taxon>
        <taxon>Senna</taxon>
    </lineage>
</organism>
<dbReference type="Proteomes" id="UP000634136">
    <property type="component" value="Unassembled WGS sequence"/>
</dbReference>
<accession>A0A834TQ14</accession>
<keyword evidence="3" id="KW-1185">Reference proteome</keyword>
<proteinExistence type="predicted"/>
<comment type="caution">
    <text evidence="2">The sequence shown here is derived from an EMBL/GenBank/DDBJ whole genome shotgun (WGS) entry which is preliminary data.</text>
</comment>
<gene>
    <name evidence="2" type="ORF">G2W53_017477</name>
</gene>
<evidence type="ECO:0000256" key="1">
    <source>
        <dbReference type="SAM" id="MobiDB-lite"/>
    </source>
</evidence>
<feature type="region of interest" description="Disordered" evidence="1">
    <location>
        <begin position="1"/>
        <end position="53"/>
    </location>
</feature>
<dbReference type="EMBL" id="JAAIUW010000006">
    <property type="protein sequence ID" value="KAF7826313.1"/>
    <property type="molecule type" value="Genomic_DNA"/>
</dbReference>
<evidence type="ECO:0000313" key="2">
    <source>
        <dbReference type="EMBL" id="KAF7826313.1"/>
    </source>
</evidence>
<feature type="compositionally biased region" description="Polar residues" evidence="1">
    <location>
        <begin position="44"/>
        <end position="53"/>
    </location>
</feature>